<dbReference type="Proteomes" id="UP000237000">
    <property type="component" value="Unassembled WGS sequence"/>
</dbReference>
<comment type="caution">
    <text evidence="1">The sequence shown here is derived from an EMBL/GenBank/DDBJ whole genome shotgun (WGS) entry which is preliminary data.</text>
</comment>
<dbReference type="AlphaFoldDB" id="A0A2P5BDM9"/>
<name>A0A2P5BDM9_TREOI</name>
<sequence length="55" mass="6462">MALRPYPSKILSINPIPESWLRRRPVHCRLRGLCFNLRRVESSIVSHSTRQFSAK</sequence>
<protein>
    <submittedName>
        <fullName evidence="1">Uncharacterized protein</fullName>
    </submittedName>
</protein>
<evidence type="ECO:0000313" key="1">
    <source>
        <dbReference type="EMBL" id="PON46899.1"/>
    </source>
</evidence>
<organism evidence="1 2">
    <name type="scientific">Trema orientale</name>
    <name type="common">Charcoal tree</name>
    <name type="synonym">Celtis orientalis</name>
    <dbReference type="NCBI Taxonomy" id="63057"/>
    <lineage>
        <taxon>Eukaryota</taxon>
        <taxon>Viridiplantae</taxon>
        <taxon>Streptophyta</taxon>
        <taxon>Embryophyta</taxon>
        <taxon>Tracheophyta</taxon>
        <taxon>Spermatophyta</taxon>
        <taxon>Magnoliopsida</taxon>
        <taxon>eudicotyledons</taxon>
        <taxon>Gunneridae</taxon>
        <taxon>Pentapetalae</taxon>
        <taxon>rosids</taxon>
        <taxon>fabids</taxon>
        <taxon>Rosales</taxon>
        <taxon>Cannabaceae</taxon>
        <taxon>Trema</taxon>
    </lineage>
</organism>
<evidence type="ECO:0000313" key="2">
    <source>
        <dbReference type="Proteomes" id="UP000237000"/>
    </source>
</evidence>
<reference evidence="2" key="1">
    <citation type="submission" date="2016-06" db="EMBL/GenBank/DDBJ databases">
        <title>Parallel loss of symbiosis genes in relatives of nitrogen-fixing non-legume Parasponia.</title>
        <authorList>
            <person name="Van Velzen R."/>
            <person name="Holmer R."/>
            <person name="Bu F."/>
            <person name="Rutten L."/>
            <person name="Van Zeijl A."/>
            <person name="Liu W."/>
            <person name="Santuari L."/>
            <person name="Cao Q."/>
            <person name="Sharma T."/>
            <person name="Shen D."/>
            <person name="Roswanjaya Y."/>
            <person name="Wardhani T."/>
            <person name="Kalhor M.S."/>
            <person name="Jansen J."/>
            <person name="Van den Hoogen J."/>
            <person name="Gungor B."/>
            <person name="Hartog M."/>
            <person name="Hontelez J."/>
            <person name="Verver J."/>
            <person name="Yang W.-C."/>
            <person name="Schijlen E."/>
            <person name="Repin R."/>
            <person name="Schilthuizen M."/>
            <person name="Schranz E."/>
            <person name="Heidstra R."/>
            <person name="Miyata K."/>
            <person name="Fedorova E."/>
            <person name="Kohlen W."/>
            <person name="Bisseling T."/>
            <person name="Smit S."/>
            <person name="Geurts R."/>
        </authorList>
    </citation>
    <scope>NUCLEOTIDE SEQUENCE [LARGE SCALE GENOMIC DNA]</scope>
    <source>
        <strain evidence="2">cv. RG33-2</strain>
    </source>
</reference>
<dbReference type="InParanoid" id="A0A2P5BDM9"/>
<gene>
    <name evidence="1" type="ORF">TorRG33x02_324900</name>
</gene>
<feature type="non-terminal residue" evidence="1">
    <location>
        <position position="55"/>
    </location>
</feature>
<proteinExistence type="predicted"/>
<accession>A0A2P5BDM9</accession>
<keyword evidence="2" id="KW-1185">Reference proteome</keyword>
<dbReference type="EMBL" id="JXTC01000545">
    <property type="protein sequence ID" value="PON46899.1"/>
    <property type="molecule type" value="Genomic_DNA"/>
</dbReference>